<dbReference type="OrthoDB" id="4454541at2759"/>
<reference evidence="2" key="1">
    <citation type="journal article" date="2020" name="Stud. Mycol.">
        <title>101 Dothideomycetes genomes: a test case for predicting lifestyles and emergence of pathogens.</title>
        <authorList>
            <person name="Haridas S."/>
            <person name="Albert R."/>
            <person name="Binder M."/>
            <person name="Bloem J."/>
            <person name="Labutti K."/>
            <person name="Salamov A."/>
            <person name="Andreopoulos B."/>
            <person name="Baker S."/>
            <person name="Barry K."/>
            <person name="Bills G."/>
            <person name="Bluhm B."/>
            <person name="Cannon C."/>
            <person name="Castanera R."/>
            <person name="Culley D."/>
            <person name="Daum C."/>
            <person name="Ezra D."/>
            <person name="Gonzalez J."/>
            <person name="Henrissat B."/>
            <person name="Kuo A."/>
            <person name="Liang C."/>
            <person name="Lipzen A."/>
            <person name="Lutzoni F."/>
            <person name="Magnuson J."/>
            <person name="Mondo S."/>
            <person name="Nolan M."/>
            <person name="Ohm R."/>
            <person name="Pangilinan J."/>
            <person name="Park H.-J."/>
            <person name="Ramirez L."/>
            <person name="Alfaro M."/>
            <person name="Sun H."/>
            <person name="Tritt A."/>
            <person name="Yoshinaga Y."/>
            <person name="Zwiers L.-H."/>
            <person name="Turgeon B."/>
            <person name="Goodwin S."/>
            <person name="Spatafora J."/>
            <person name="Crous P."/>
            <person name="Grigoriev I."/>
        </authorList>
    </citation>
    <scope>NUCLEOTIDE SEQUENCE</scope>
    <source>
        <strain evidence="2">CBS 107.79</strain>
    </source>
</reference>
<dbReference type="SUPFAM" id="SSF57701">
    <property type="entry name" value="Zn2/Cys6 DNA-binding domain"/>
    <property type="match status" value="1"/>
</dbReference>
<keyword evidence="3" id="KW-1185">Reference proteome</keyword>
<gene>
    <name evidence="2" type="ORF">BU23DRAFT_270431</name>
</gene>
<dbReference type="GO" id="GO:0008270">
    <property type="term" value="F:zinc ion binding"/>
    <property type="evidence" value="ECO:0007669"/>
    <property type="project" value="InterPro"/>
</dbReference>
<evidence type="ECO:0000313" key="3">
    <source>
        <dbReference type="Proteomes" id="UP000800036"/>
    </source>
</evidence>
<dbReference type="Proteomes" id="UP000800036">
    <property type="component" value="Unassembled WGS sequence"/>
</dbReference>
<dbReference type="Gene3D" id="4.10.240.10">
    <property type="entry name" value="Zn(2)-C6 fungal-type DNA-binding domain"/>
    <property type="match status" value="1"/>
</dbReference>
<evidence type="ECO:0000256" key="1">
    <source>
        <dbReference type="SAM" id="MobiDB-lite"/>
    </source>
</evidence>
<dbReference type="AlphaFoldDB" id="A0A6A5V481"/>
<sequence length="153" mass="17287">MDRGDGSTNEAHVAEHRSVRANRICASCRVWKQRCMPSSNDAQSACQRCARHAMPCSFETQPLDPELPGPSKLAQMVVELQQRVNYHEARIAELERSEGHPRKNLRQLQESNAGRGVPTPLETLRRLLWTRNTCTADAKGMTCQLHLKLSITR</sequence>
<dbReference type="EMBL" id="ML976724">
    <property type="protein sequence ID" value="KAF1968127.1"/>
    <property type="molecule type" value="Genomic_DNA"/>
</dbReference>
<feature type="region of interest" description="Disordered" evidence="1">
    <location>
        <begin position="96"/>
        <end position="118"/>
    </location>
</feature>
<proteinExistence type="predicted"/>
<organism evidence="2 3">
    <name type="scientific">Bimuria novae-zelandiae CBS 107.79</name>
    <dbReference type="NCBI Taxonomy" id="1447943"/>
    <lineage>
        <taxon>Eukaryota</taxon>
        <taxon>Fungi</taxon>
        <taxon>Dikarya</taxon>
        <taxon>Ascomycota</taxon>
        <taxon>Pezizomycotina</taxon>
        <taxon>Dothideomycetes</taxon>
        <taxon>Pleosporomycetidae</taxon>
        <taxon>Pleosporales</taxon>
        <taxon>Massarineae</taxon>
        <taxon>Didymosphaeriaceae</taxon>
        <taxon>Bimuria</taxon>
    </lineage>
</organism>
<protein>
    <recommendedName>
        <fullName evidence="4">Zn(2)-C6 fungal-type domain-containing protein</fullName>
    </recommendedName>
</protein>
<evidence type="ECO:0000313" key="2">
    <source>
        <dbReference type="EMBL" id="KAF1968127.1"/>
    </source>
</evidence>
<dbReference type="GO" id="GO:0000981">
    <property type="term" value="F:DNA-binding transcription factor activity, RNA polymerase II-specific"/>
    <property type="evidence" value="ECO:0007669"/>
    <property type="project" value="InterPro"/>
</dbReference>
<accession>A0A6A5V481</accession>
<name>A0A6A5V481_9PLEO</name>
<evidence type="ECO:0008006" key="4">
    <source>
        <dbReference type="Google" id="ProtNLM"/>
    </source>
</evidence>
<dbReference type="InterPro" id="IPR036864">
    <property type="entry name" value="Zn2-C6_fun-type_DNA-bd_sf"/>
</dbReference>